<dbReference type="InterPro" id="IPR015797">
    <property type="entry name" value="NUDIX_hydrolase-like_dom_sf"/>
</dbReference>
<comment type="caution">
    <text evidence="2">The sequence shown here is derived from an EMBL/GenBank/DDBJ whole genome shotgun (WGS) entry which is preliminary data.</text>
</comment>
<sequence>MFRKFSRKPCVIEYEKYTEKGYDSDERAHRKCIEGYYRVSQPERFKVIGSRRWGDEIDANYNPPRFTDSSVLMDPTTMKKPIWADLPESQLFNVLWNQEDELDGRKVNRKSFECDYIVGPACKADLGRCNLPLNPKGKTGIVGRGILGRWGPNHAADPIVTRWNLKNDGTKVLQFVAIKRGDNGEWAIPGGMVEPGENVSQTLIKEFCEEALGIWEEESKDISLETREEKRTEIVNELKEFFEETGVKIYSGYVDDPRNTDNAWVETTVFNFHETDSKTVSKYNLRAGDDAINVKWMNIDECQQLYASHLDFVRMVAEKHVVPMNTDL</sequence>
<dbReference type="PROSITE" id="PS51462">
    <property type="entry name" value="NUDIX"/>
    <property type="match status" value="1"/>
</dbReference>
<dbReference type="PANTHER" id="PTHR13030">
    <property type="entry name" value="NUDIX HYDROLASE"/>
    <property type="match status" value="1"/>
</dbReference>
<organism evidence="2 3">
    <name type="scientific">Dimorphilus gyrociliatus</name>
    <dbReference type="NCBI Taxonomy" id="2664684"/>
    <lineage>
        <taxon>Eukaryota</taxon>
        <taxon>Metazoa</taxon>
        <taxon>Spiralia</taxon>
        <taxon>Lophotrochozoa</taxon>
        <taxon>Annelida</taxon>
        <taxon>Polychaeta</taxon>
        <taxon>Polychaeta incertae sedis</taxon>
        <taxon>Dinophilidae</taxon>
        <taxon>Dimorphilus</taxon>
    </lineage>
</organism>
<dbReference type="Gene3D" id="3.90.79.10">
    <property type="entry name" value="Nucleoside Triphosphate Pyrophosphohydrolase"/>
    <property type="match status" value="1"/>
</dbReference>
<evidence type="ECO:0000313" key="2">
    <source>
        <dbReference type="EMBL" id="CAD5115997.1"/>
    </source>
</evidence>
<dbReference type="GO" id="GO:0047631">
    <property type="term" value="F:ADP-ribose diphosphatase activity"/>
    <property type="evidence" value="ECO:0007669"/>
    <property type="project" value="InterPro"/>
</dbReference>
<dbReference type="CDD" id="cd03670">
    <property type="entry name" value="NUDIX_ADPRase_Nudt9"/>
    <property type="match status" value="1"/>
</dbReference>
<feature type="domain" description="Nudix hydrolase" evidence="1">
    <location>
        <begin position="152"/>
        <end position="319"/>
    </location>
</feature>
<keyword evidence="3" id="KW-1185">Reference proteome</keyword>
<dbReference type="Pfam" id="PF00293">
    <property type="entry name" value="NUDIX"/>
    <property type="match status" value="1"/>
</dbReference>
<dbReference type="SUPFAM" id="SSF55811">
    <property type="entry name" value="Nudix"/>
    <property type="match status" value="1"/>
</dbReference>
<dbReference type="InterPro" id="IPR039989">
    <property type="entry name" value="NUDT9"/>
</dbReference>
<name>A0A7I8VN48_9ANNE</name>
<dbReference type="Proteomes" id="UP000549394">
    <property type="component" value="Unassembled WGS sequence"/>
</dbReference>
<dbReference type="OrthoDB" id="9972248at2759"/>
<dbReference type="EMBL" id="CAJFCJ010000006">
    <property type="protein sequence ID" value="CAD5115997.1"/>
    <property type="molecule type" value="Genomic_DNA"/>
</dbReference>
<accession>A0A7I8VN48</accession>
<evidence type="ECO:0000313" key="3">
    <source>
        <dbReference type="Proteomes" id="UP000549394"/>
    </source>
</evidence>
<dbReference type="Pfam" id="PF25969">
    <property type="entry name" value="NUDT9_N"/>
    <property type="match status" value="1"/>
</dbReference>
<protein>
    <recommendedName>
        <fullName evidence="1">Nudix hydrolase domain-containing protein</fullName>
    </recommendedName>
</protein>
<dbReference type="PANTHER" id="PTHR13030:SF8">
    <property type="entry name" value="ADP-RIBOSE PYROPHOSPHATASE, MITOCHONDRIAL"/>
    <property type="match status" value="1"/>
</dbReference>
<dbReference type="InterPro" id="IPR000086">
    <property type="entry name" value="NUDIX_hydrolase_dom"/>
</dbReference>
<gene>
    <name evidence="2" type="ORF">DGYR_LOCUS4675</name>
</gene>
<reference evidence="2 3" key="1">
    <citation type="submission" date="2020-08" db="EMBL/GenBank/DDBJ databases">
        <authorList>
            <person name="Hejnol A."/>
        </authorList>
    </citation>
    <scope>NUCLEOTIDE SEQUENCE [LARGE SCALE GENOMIC DNA]</scope>
</reference>
<proteinExistence type="predicted"/>
<dbReference type="AlphaFoldDB" id="A0A7I8VN48"/>
<evidence type="ECO:0000259" key="1">
    <source>
        <dbReference type="PROSITE" id="PS51462"/>
    </source>
</evidence>